<evidence type="ECO:0008006" key="8">
    <source>
        <dbReference type="Google" id="ProtNLM"/>
    </source>
</evidence>
<feature type="transmembrane region" description="Helical" evidence="6">
    <location>
        <begin position="355"/>
        <end position="376"/>
    </location>
</feature>
<feature type="transmembrane region" description="Helical" evidence="6">
    <location>
        <begin position="388"/>
        <end position="405"/>
    </location>
</feature>
<keyword evidence="3 6" id="KW-0812">Transmembrane</keyword>
<feature type="transmembrane region" description="Helical" evidence="6">
    <location>
        <begin position="238"/>
        <end position="260"/>
    </location>
</feature>
<organism evidence="7">
    <name type="scientific">marine metagenome</name>
    <dbReference type="NCBI Taxonomy" id="408172"/>
    <lineage>
        <taxon>unclassified sequences</taxon>
        <taxon>metagenomes</taxon>
        <taxon>ecological metagenomes</taxon>
    </lineage>
</organism>
<feature type="transmembrane region" description="Helical" evidence="6">
    <location>
        <begin position="196"/>
        <end position="217"/>
    </location>
</feature>
<comment type="subcellular location">
    <subcellularLocation>
        <location evidence="1">Cell membrane</location>
        <topology evidence="1">Multi-pass membrane protein</topology>
    </subcellularLocation>
</comment>
<keyword evidence="4 6" id="KW-1133">Transmembrane helix</keyword>
<dbReference type="InterPro" id="IPR050833">
    <property type="entry name" value="Poly_Biosynth_Transport"/>
</dbReference>
<evidence type="ECO:0000256" key="1">
    <source>
        <dbReference type="ARBA" id="ARBA00004651"/>
    </source>
</evidence>
<evidence type="ECO:0000256" key="4">
    <source>
        <dbReference type="ARBA" id="ARBA00022989"/>
    </source>
</evidence>
<feature type="transmembrane region" description="Helical" evidence="6">
    <location>
        <begin position="172"/>
        <end position="190"/>
    </location>
</feature>
<evidence type="ECO:0000256" key="6">
    <source>
        <dbReference type="SAM" id="Phobius"/>
    </source>
</evidence>
<feature type="transmembrane region" description="Helical" evidence="6">
    <location>
        <begin position="437"/>
        <end position="459"/>
    </location>
</feature>
<evidence type="ECO:0000313" key="7">
    <source>
        <dbReference type="EMBL" id="SVA12396.1"/>
    </source>
</evidence>
<accession>A0A381T892</accession>
<sequence>MHSVSPKGKVGDASAPGFRRRSLTSFVQAFGFSISAMTLTTGLGVISNKIIAVWGGPELSGLVAVFRQLYGGLSQGLSFGADVVVVQWVSSGQKTLSTTVRIASQYVLIIGGLLAVVAVFLPQWVAIGLFGRPLASSYVLEVAVVVMSSAVGLAMIFVIAILNGLVRVRTVAALNIIAASTTAAAAYLLITRWASFGAALLVGFGNVAALIVGGWLIRRLVSGGDSIRHGLVNAVRTLVSSGSLLAGLNILATVVLLTVQAIVTRGYGLEGLALYSASATISNTFMMLFMSPMKTYVLPTLGGLGASPERSRFVNRALQFTLLLVFPCALALLGLRNGIIQGLYSTEFLGAGELLAIETLAIIPRTVTWVLAMALLSAGLYKTYAVTEVTRATILIFGCGVVVALQLGIHAVAWVFCAAYAVDLVIYLGYSIRQLQLRLNAVSTALAASMMLLVTLAYLS</sequence>
<feature type="transmembrane region" description="Helical" evidence="6">
    <location>
        <begin position="313"/>
        <end position="335"/>
    </location>
</feature>
<dbReference type="PANTHER" id="PTHR30250">
    <property type="entry name" value="PST FAMILY PREDICTED COLANIC ACID TRANSPORTER"/>
    <property type="match status" value="1"/>
</dbReference>
<name>A0A381T892_9ZZZZ</name>
<feature type="transmembrane region" description="Helical" evidence="6">
    <location>
        <begin position="26"/>
        <end position="46"/>
    </location>
</feature>
<keyword evidence="5 6" id="KW-0472">Membrane</keyword>
<dbReference type="GO" id="GO:0005886">
    <property type="term" value="C:plasma membrane"/>
    <property type="evidence" value="ECO:0007669"/>
    <property type="project" value="UniProtKB-SubCell"/>
</dbReference>
<feature type="transmembrane region" description="Helical" evidence="6">
    <location>
        <begin position="411"/>
        <end position="430"/>
    </location>
</feature>
<reference evidence="7" key="1">
    <citation type="submission" date="2018-05" db="EMBL/GenBank/DDBJ databases">
        <authorList>
            <person name="Lanie J.A."/>
            <person name="Ng W.-L."/>
            <person name="Kazmierczak K.M."/>
            <person name="Andrzejewski T.M."/>
            <person name="Davidsen T.M."/>
            <person name="Wayne K.J."/>
            <person name="Tettelin H."/>
            <person name="Glass J.I."/>
            <person name="Rusch D."/>
            <person name="Podicherti R."/>
            <person name="Tsui H.-C.T."/>
            <person name="Winkler M.E."/>
        </authorList>
    </citation>
    <scope>NUCLEOTIDE SEQUENCE</scope>
</reference>
<dbReference type="AlphaFoldDB" id="A0A381T892"/>
<evidence type="ECO:0000256" key="5">
    <source>
        <dbReference type="ARBA" id="ARBA00023136"/>
    </source>
</evidence>
<dbReference type="EMBL" id="UINC01004178">
    <property type="protein sequence ID" value="SVA12396.1"/>
    <property type="molecule type" value="Genomic_DNA"/>
</dbReference>
<gene>
    <name evidence="7" type="ORF">METZ01_LOCUS65250</name>
</gene>
<proteinExistence type="predicted"/>
<feature type="transmembrane region" description="Helical" evidence="6">
    <location>
        <begin position="142"/>
        <end position="165"/>
    </location>
</feature>
<feature type="transmembrane region" description="Helical" evidence="6">
    <location>
        <begin position="106"/>
        <end position="130"/>
    </location>
</feature>
<evidence type="ECO:0000256" key="2">
    <source>
        <dbReference type="ARBA" id="ARBA00022475"/>
    </source>
</evidence>
<keyword evidence="2" id="KW-1003">Cell membrane</keyword>
<evidence type="ECO:0000256" key="3">
    <source>
        <dbReference type="ARBA" id="ARBA00022692"/>
    </source>
</evidence>
<protein>
    <recommendedName>
        <fullName evidence="8">Polysaccharide biosynthesis protein C-terminal domain-containing protein</fullName>
    </recommendedName>
</protein>
<dbReference type="PANTHER" id="PTHR30250:SF11">
    <property type="entry name" value="O-ANTIGEN TRANSPORTER-RELATED"/>
    <property type="match status" value="1"/>
</dbReference>